<keyword evidence="4" id="KW-1185">Reference proteome</keyword>
<keyword evidence="2" id="KW-1133">Transmembrane helix</keyword>
<dbReference type="HOGENOM" id="CLU_616484_0_0_6"/>
<dbReference type="AlphaFoldDB" id="B8KWD8"/>
<keyword evidence="1" id="KW-0175">Coiled coil</keyword>
<name>B8KWD8_9GAMM</name>
<sequence length="444" mass="50103">MKNKAAYTLRLYVYLVFFSTALIGCSDTPAKISPYGMEAQRLGELKLGALCDLLDTWDTWDWSQIWEELDSRGVPRRYCVDPGVRRVVDFAYALKTHDKNQSLSQLSDSYLCAARQMLAREDKFGSEEKKILDSQMQKRQLSPASCERAISVAAQELCESYRVPESDWTFDEIESAKRMNSDVLTQIGALGLEPYRYCETISMAKLKEEKLREAERLEEEKLREAERLADELEDKRARLAALTRQRQFNIDRLRITTVTYLGNETCSEGADHTILLEGVIGPDSSFAMSQLLEEMRPCKDSGGKTILPVKVKLHSGGGLLDHGYALGHSLRRFRAHTLVENGKVCASSCAVAFLGGLERSLEDNASLLFHAPYFDRKNEYGKIDPDCKVGKDALNELGQYYRDMTTPEEGDRLLDRTLWYCSADDGWVITGNDAARLFGIASSE</sequence>
<evidence type="ECO:0000313" key="4">
    <source>
        <dbReference type="Proteomes" id="UP000004699"/>
    </source>
</evidence>
<dbReference type="SUPFAM" id="SSF52096">
    <property type="entry name" value="ClpP/crotonase"/>
    <property type="match status" value="1"/>
</dbReference>
<dbReference type="EMBL" id="DS999411">
    <property type="protein sequence ID" value="EED36037.1"/>
    <property type="molecule type" value="Genomic_DNA"/>
</dbReference>
<dbReference type="RefSeq" id="WP_009020781.1">
    <property type="nucleotide sequence ID" value="NZ_DS999411.1"/>
</dbReference>
<dbReference type="PROSITE" id="PS51257">
    <property type="entry name" value="PROKAR_LIPOPROTEIN"/>
    <property type="match status" value="1"/>
</dbReference>
<evidence type="ECO:0000256" key="1">
    <source>
        <dbReference type="SAM" id="Coils"/>
    </source>
</evidence>
<gene>
    <name evidence="3" type="ORF">NOR51B_1985</name>
</gene>
<protein>
    <submittedName>
        <fullName evidence="3">Uncharacterized protein</fullName>
    </submittedName>
</protein>
<accession>B8KWD8</accession>
<proteinExistence type="predicted"/>
<evidence type="ECO:0000256" key="2">
    <source>
        <dbReference type="SAM" id="Phobius"/>
    </source>
</evidence>
<dbReference type="InterPro" id="IPR029045">
    <property type="entry name" value="ClpP/crotonase-like_dom_sf"/>
</dbReference>
<dbReference type="Proteomes" id="UP000004699">
    <property type="component" value="Unassembled WGS sequence"/>
</dbReference>
<feature type="coiled-coil region" evidence="1">
    <location>
        <begin position="203"/>
        <end position="245"/>
    </location>
</feature>
<dbReference type="OrthoDB" id="5935280at2"/>
<keyword evidence="2" id="KW-0812">Transmembrane</keyword>
<reference evidence="4" key="1">
    <citation type="journal article" date="2013" name="BMC Microbiol.">
        <title>Taxonomy and evolution of bacteriochlorophyll a-containing members of the OM60/NOR5 clade of marine gammaproteobacteria: description of Luminiphilus syltensis gen. nov., sp. nov., reclassification of Haliea rubra as Pseudohaliea rubra gen. nov., comb. nov., and emendation of Chromatocurvus halotolerans.</title>
        <authorList>
            <person name="Spring S."/>
            <person name="Riedel T."/>
            <person name="Sproer C."/>
            <person name="Yan S."/>
            <person name="Harder J."/>
            <person name="Fuchs B.M."/>
        </authorList>
    </citation>
    <scope>NUCLEOTIDE SEQUENCE [LARGE SCALE GENOMIC DNA]</scope>
    <source>
        <strain evidence="4">NOR51-B</strain>
    </source>
</reference>
<organism evidence="3 4">
    <name type="scientific">Luminiphilus syltensis NOR5-1B</name>
    <dbReference type="NCBI Taxonomy" id="565045"/>
    <lineage>
        <taxon>Bacteria</taxon>
        <taxon>Pseudomonadati</taxon>
        <taxon>Pseudomonadota</taxon>
        <taxon>Gammaproteobacteria</taxon>
        <taxon>Cellvibrionales</taxon>
        <taxon>Halieaceae</taxon>
        <taxon>Luminiphilus</taxon>
    </lineage>
</organism>
<evidence type="ECO:0000313" key="3">
    <source>
        <dbReference type="EMBL" id="EED36037.1"/>
    </source>
</evidence>
<keyword evidence="2" id="KW-0472">Membrane</keyword>
<feature type="transmembrane region" description="Helical" evidence="2">
    <location>
        <begin position="7"/>
        <end position="24"/>
    </location>
</feature>
<dbReference type="Gene3D" id="3.90.226.10">
    <property type="entry name" value="2-enoyl-CoA Hydratase, Chain A, domain 1"/>
    <property type="match status" value="1"/>
</dbReference>